<dbReference type="PANTHER" id="PTHR16515:SF49">
    <property type="entry name" value="GASTRULA ZINC FINGER PROTEIN XLCGF49.1-LIKE-RELATED"/>
    <property type="match status" value="1"/>
</dbReference>
<evidence type="ECO:0000256" key="2">
    <source>
        <dbReference type="ARBA" id="ARBA00022723"/>
    </source>
</evidence>
<keyword evidence="2" id="KW-0479">Metal-binding</keyword>
<dbReference type="InterPro" id="IPR050331">
    <property type="entry name" value="Zinc_finger"/>
</dbReference>
<dbReference type="FunFam" id="3.30.160.60:FF:000870">
    <property type="entry name" value="zinc finger protein 197 isoform X1"/>
    <property type="match status" value="1"/>
</dbReference>
<dbReference type="InterPro" id="IPR036236">
    <property type="entry name" value="Znf_C2H2_sf"/>
</dbReference>
<accession>A0A7R8WEL6</accession>
<dbReference type="PROSITE" id="PS50157">
    <property type="entry name" value="ZINC_FINGER_C2H2_2"/>
    <property type="match status" value="7"/>
</dbReference>
<dbReference type="Pfam" id="PF13894">
    <property type="entry name" value="zf-C2H2_4"/>
    <property type="match status" value="1"/>
</dbReference>
<dbReference type="GO" id="GO:0005634">
    <property type="term" value="C:nucleus"/>
    <property type="evidence" value="ECO:0007669"/>
    <property type="project" value="UniProtKB-SubCell"/>
</dbReference>
<dbReference type="FunFam" id="3.30.160.60:FF:002343">
    <property type="entry name" value="Zinc finger protein 33A"/>
    <property type="match status" value="1"/>
</dbReference>
<dbReference type="SMART" id="SM00355">
    <property type="entry name" value="ZnF_C2H2"/>
    <property type="match status" value="7"/>
</dbReference>
<protein>
    <submittedName>
        <fullName evidence="7">Uncharacterized protein</fullName>
    </submittedName>
</protein>
<dbReference type="Gene3D" id="3.30.160.60">
    <property type="entry name" value="Classic Zinc Finger"/>
    <property type="match status" value="5"/>
</dbReference>
<evidence type="ECO:0000256" key="3">
    <source>
        <dbReference type="ARBA" id="ARBA00022737"/>
    </source>
</evidence>
<organism evidence="7">
    <name type="scientific">Cyprideis torosa</name>
    <dbReference type="NCBI Taxonomy" id="163714"/>
    <lineage>
        <taxon>Eukaryota</taxon>
        <taxon>Metazoa</taxon>
        <taxon>Ecdysozoa</taxon>
        <taxon>Arthropoda</taxon>
        <taxon>Crustacea</taxon>
        <taxon>Oligostraca</taxon>
        <taxon>Ostracoda</taxon>
        <taxon>Podocopa</taxon>
        <taxon>Podocopida</taxon>
        <taxon>Cytherocopina</taxon>
        <taxon>Cytheroidea</taxon>
        <taxon>Cytherideidae</taxon>
        <taxon>Cyprideis</taxon>
    </lineage>
</organism>
<comment type="subcellular location">
    <subcellularLocation>
        <location evidence="1">Nucleus</location>
    </subcellularLocation>
</comment>
<evidence type="ECO:0000256" key="6">
    <source>
        <dbReference type="ARBA" id="ARBA00023242"/>
    </source>
</evidence>
<proteinExistence type="predicted"/>
<keyword evidence="6" id="KW-0539">Nucleus</keyword>
<gene>
    <name evidence="7" type="ORF">CTOB1V02_LOCUS7433</name>
</gene>
<dbReference type="GO" id="GO:0006355">
    <property type="term" value="P:regulation of DNA-templated transcription"/>
    <property type="evidence" value="ECO:0007669"/>
    <property type="project" value="UniProtKB-ARBA"/>
</dbReference>
<dbReference type="GO" id="GO:0008270">
    <property type="term" value="F:zinc ion binding"/>
    <property type="evidence" value="ECO:0007669"/>
    <property type="project" value="UniProtKB-KW"/>
</dbReference>
<name>A0A7R8WEL6_9CRUS</name>
<keyword evidence="3" id="KW-0677">Repeat</keyword>
<dbReference type="PROSITE" id="PS00028">
    <property type="entry name" value="ZINC_FINGER_C2H2_1"/>
    <property type="match status" value="5"/>
</dbReference>
<evidence type="ECO:0000256" key="4">
    <source>
        <dbReference type="ARBA" id="ARBA00022771"/>
    </source>
</evidence>
<keyword evidence="4" id="KW-0863">Zinc-finger</keyword>
<evidence type="ECO:0000313" key="7">
    <source>
        <dbReference type="EMBL" id="CAD7229564.1"/>
    </source>
</evidence>
<reference evidence="7" key="1">
    <citation type="submission" date="2020-11" db="EMBL/GenBank/DDBJ databases">
        <authorList>
            <person name="Tran Van P."/>
        </authorList>
    </citation>
    <scope>NUCLEOTIDE SEQUENCE</scope>
</reference>
<evidence type="ECO:0000256" key="1">
    <source>
        <dbReference type="ARBA" id="ARBA00004123"/>
    </source>
</evidence>
<dbReference type="PANTHER" id="PTHR16515">
    <property type="entry name" value="PR DOMAIN ZINC FINGER PROTEIN"/>
    <property type="match status" value="1"/>
</dbReference>
<dbReference type="EMBL" id="OB662142">
    <property type="protein sequence ID" value="CAD7229564.1"/>
    <property type="molecule type" value="Genomic_DNA"/>
</dbReference>
<dbReference type="Pfam" id="PF00096">
    <property type="entry name" value="zf-C2H2"/>
    <property type="match status" value="1"/>
</dbReference>
<keyword evidence="5" id="KW-0862">Zinc</keyword>
<dbReference type="SUPFAM" id="SSF57667">
    <property type="entry name" value="beta-beta-alpha zinc fingers"/>
    <property type="match status" value="4"/>
</dbReference>
<dbReference type="InterPro" id="IPR013087">
    <property type="entry name" value="Znf_C2H2_type"/>
</dbReference>
<dbReference type="AlphaFoldDB" id="A0A7R8WEL6"/>
<evidence type="ECO:0000256" key="5">
    <source>
        <dbReference type="ARBA" id="ARBA00022833"/>
    </source>
</evidence>
<sequence>MPLCLLDKTSCPSDVPGCGWAFALGHRLSSSPLFALLLGDRTRGMLFPTSISSCSSPTSRVAPLSAPPRSPLLTQPLGSCVKRGKYLLCLLRFINSSCPGVLRVYRSPSVTLPFPDATPTGPAGVEESHIGGTTGQCDTEAPVSPLPAFSNGPTGTMPSARPCGGSLRGDGDVSIGVKTVLLPLLQPILDVYRTCLSSESQSRLRNLIKMTSESEKESSVLESQSLVEVFHFTKLEDPEVSCVLTEAMPLRDVTPGSMDSNNKTSDVLDQIETSGDNNTVRKGKNSAGHCQQKEQFTCAVCGKSLICGKGFRNKSGLRYHEKKHSEGNMSVCALCGQPFRLVDDLEKHLKRHIQGFRSKSGLRYHEKKHSEENESVCALCGERFVLVDDLEKHLKWHIQGSMENHSEIEAIYHRTSWYILERDPSLAGICGTSFSQSGSLSSHKSTHTGEKPFACRICGKSFSQSGSLSTHKLTHTVEKLFPCRICGKGFRSRSGLRYHEKKHPEESKSVCALCGEPFSLVDELKKHLKWHIQVFFVTQIFLFLKEISHSKLFPLVPQVFDSDEQSPLPTFIDH</sequence>
<dbReference type="OrthoDB" id="6077919at2759"/>